<dbReference type="AlphaFoldDB" id="A0A7R9LID6"/>
<evidence type="ECO:0000256" key="1">
    <source>
        <dbReference type="SAM" id="Phobius"/>
    </source>
</evidence>
<accession>A0A7R9LID6</accession>
<reference evidence="3" key="1">
    <citation type="submission" date="2020-11" db="EMBL/GenBank/DDBJ databases">
        <authorList>
            <person name="Tran Van P."/>
        </authorList>
    </citation>
    <scope>NUCLEOTIDE SEQUENCE</scope>
</reference>
<feature type="transmembrane region" description="Helical" evidence="1">
    <location>
        <begin position="243"/>
        <end position="271"/>
    </location>
</feature>
<evidence type="ECO:0000313" key="4">
    <source>
        <dbReference type="Proteomes" id="UP000759131"/>
    </source>
</evidence>
<keyword evidence="1" id="KW-1133">Transmembrane helix</keyword>
<dbReference type="PANTHER" id="PTHR16779">
    <property type="entry name" value="BETA-1,4-MANNOSYLTRANSFERASE EGH"/>
    <property type="match status" value="1"/>
</dbReference>
<dbReference type="PANTHER" id="PTHR16779:SF1">
    <property type="entry name" value="BETA-1,4-MANNOSYLTRANSFERASE EGH"/>
    <property type="match status" value="1"/>
</dbReference>
<feature type="transmembrane region" description="Helical" evidence="1">
    <location>
        <begin position="184"/>
        <end position="202"/>
    </location>
</feature>
<evidence type="ECO:0000313" key="3">
    <source>
        <dbReference type="EMBL" id="CAD7642054.1"/>
    </source>
</evidence>
<evidence type="ECO:0000259" key="2">
    <source>
        <dbReference type="Pfam" id="PF13632"/>
    </source>
</evidence>
<feature type="transmembrane region" description="Helical" evidence="1">
    <location>
        <begin position="208"/>
        <end position="231"/>
    </location>
</feature>
<dbReference type="GO" id="GO:0019187">
    <property type="term" value="F:beta-1,4-mannosyltransferase activity"/>
    <property type="evidence" value="ECO:0007669"/>
    <property type="project" value="InterPro"/>
</dbReference>
<proteinExistence type="predicted"/>
<gene>
    <name evidence="3" type="ORF">OSB1V03_LOCUS18969</name>
</gene>
<keyword evidence="1" id="KW-0472">Membrane</keyword>
<keyword evidence="4" id="KW-1185">Reference proteome</keyword>
<dbReference type="OrthoDB" id="3971593at2759"/>
<dbReference type="InterPro" id="IPR029044">
    <property type="entry name" value="Nucleotide-diphossugar_trans"/>
</dbReference>
<dbReference type="EMBL" id="OC881008">
    <property type="protein sequence ID" value="CAD7642054.1"/>
    <property type="molecule type" value="Genomic_DNA"/>
</dbReference>
<dbReference type="GO" id="GO:0005737">
    <property type="term" value="C:cytoplasm"/>
    <property type="evidence" value="ECO:0007669"/>
    <property type="project" value="TreeGrafter"/>
</dbReference>
<dbReference type="InterPro" id="IPR027389">
    <property type="entry name" value="B_mannosylTrfase_Bre-3/Egh"/>
</dbReference>
<feature type="non-terminal residue" evidence="3">
    <location>
        <position position="1"/>
    </location>
</feature>
<feature type="domain" description="Glycosyltransferase 2-like" evidence="2">
    <location>
        <begin position="17"/>
        <end position="210"/>
    </location>
</feature>
<dbReference type="SUPFAM" id="SSF53448">
    <property type="entry name" value="Nucleotide-diphospho-sugar transferases"/>
    <property type="match status" value="1"/>
</dbReference>
<dbReference type="EMBL" id="CAJPIZ010026433">
    <property type="protein sequence ID" value="CAG2119019.1"/>
    <property type="molecule type" value="Genomic_DNA"/>
</dbReference>
<organism evidence="3">
    <name type="scientific">Medioppia subpectinata</name>
    <dbReference type="NCBI Taxonomy" id="1979941"/>
    <lineage>
        <taxon>Eukaryota</taxon>
        <taxon>Metazoa</taxon>
        <taxon>Ecdysozoa</taxon>
        <taxon>Arthropoda</taxon>
        <taxon>Chelicerata</taxon>
        <taxon>Arachnida</taxon>
        <taxon>Acari</taxon>
        <taxon>Acariformes</taxon>
        <taxon>Sarcoptiformes</taxon>
        <taxon>Oribatida</taxon>
        <taxon>Brachypylina</taxon>
        <taxon>Oppioidea</taxon>
        <taxon>Oppiidae</taxon>
        <taxon>Medioppia</taxon>
    </lineage>
</organism>
<dbReference type="Pfam" id="PF13632">
    <property type="entry name" value="Glyco_trans_2_3"/>
    <property type="match status" value="1"/>
</dbReference>
<keyword evidence="1" id="KW-0812">Transmembrane</keyword>
<name>A0A7R9LID6_9ACAR</name>
<protein>
    <recommendedName>
        <fullName evidence="2">Glycosyltransferase 2-like domain-containing protein</fullName>
    </recommendedName>
</protein>
<dbReference type="Proteomes" id="UP000759131">
    <property type="component" value="Unassembled WGS sequence"/>
</dbReference>
<sequence>RALQYRLDTNDMADNDWIVHLDEETVMSAQSVRGIVNFVVDGQHDFGQGLITYADQQVVNPWVTLMDAHRVADDMGKMRFQLQYLNQALFSWKGSYMVCRVKAELEVSYDHGLDGSVAEDCYFAMRALMGRHTFGWIEGPMWEKSPFTIWDYIEQRKRWMQGIWLVVHSPNIPWSCKLLRAMSFYGYMTMALPKLLSLFLYFMPQYSISWVSVLQAFMDANTNYMFIFGTYKMFNVRKVGVKRYVMLMFGSLFAPTVYLIADTIAILYGLFSNKYKFYLVNKHV</sequence>
<dbReference type="InterPro" id="IPR001173">
    <property type="entry name" value="Glyco_trans_2-like"/>
</dbReference>